<dbReference type="InterPro" id="IPR035490">
    <property type="entry name" value="GlmS/FrlB_SIS"/>
</dbReference>
<dbReference type="GO" id="GO:1901135">
    <property type="term" value="P:carbohydrate derivative metabolic process"/>
    <property type="evidence" value="ECO:0007669"/>
    <property type="project" value="InterPro"/>
</dbReference>
<dbReference type="PROSITE" id="PS51464">
    <property type="entry name" value="SIS"/>
    <property type="match status" value="2"/>
</dbReference>
<dbReference type="EMBL" id="QJJK01000004">
    <property type="protein sequence ID" value="PXW60174.1"/>
    <property type="molecule type" value="Genomic_DNA"/>
</dbReference>
<dbReference type="SUPFAM" id="SSF53697">
    <property type="entry name" value="SIS domain"/>
    <property type="match status" value="1"/>
</dbReference>
<accession>A0A2V3UA78</accession>
<evidence type="ECO:0000256" key="2">
    <source>
        <dbReference type="ARBA" id="ARBA00022737"/>
    </source>
</evidence>
<keyword evidence="1" id="KW-0808">Transferase</keyword>
<keyword evidence="5" id="KW-1185">Reference proteome</keyword>
<dbReference type="GO" id="GO:0008483">
    <property type="term" value="F:transaminase activity"/>
    <property type="evidence" value="ECO:0007669"/>
    <property type="project" value="UniProtKB-KW"/>
</dbReference>
<keyword evidence="2" id="KW-0677">Repeat</keyword>
<evidence type="ECO:0000256" key="1">
    <source>
        <dbReference type="ARBA" id="ARBA00022576"/>
    </source>
</evidence>
<dbReference type="InterPro" id="IPR046348">
    <property type="entry name" value="SIS_dom_sf"/>
</dbReference>
<dbReference type="InterPro" id="IPR001347">
    <property type="entry name" value="SIS_dom"/>
</dbReference>
<organism evidence="4 5">
    <name type="scientific">Chelatococcus asaccharovorans</name>
    <dbReference type="NCBI Taxonomy" id="28210"/>
    <lineage>
        <taxon>Bacteria</taxon>
        <taxon>Pseudomonadati</taxon>
        <taxon>Pseudomonadota</taxon>
        <taxon>Alphaproteobacteria</taxon>
        <taxon>Hyphomicrobiales</taxon>
        <taxon>Chelatococcaceae</taxon>
        <taxon>Chelatococcus</taxon>
    </lineage>
</organism>
<gene>
    <name evidence="4" type="ORF">C7450_104226</name>
</gene>
<dbReference type="InterPro" id="IPR035466">
    <property type="entry name" value="GlmS/AgaS_SIS"/>
</dbReference>
<protein>
    <submittedName>
        <fullName evidence="4">Glutamine--fructose-6-phosphate transaminase</fullName>
    </submittedName>
</protein>
<dbReference type="Gene3D" id="3.40.50.10490">
    <property type="entry name" value="Glucose-6-phosphate isomerase like protein, domain 1"/>
    <property type="match status" value="2"/>
</dbReference>
<sequence>MAGTPGYTPTLMRRETRNIPQLVRNQLVRQGETYRKAGAELRQRAPDYLVTLARGSSDNAATYLKYLVEMATGTAVASAGPSLASVYQRRLKLGGAACFAISQSGQSPDLVTYQTMAGRAGALNLALVNTIPSPLAGGADIVLPVGSGEEKAVAATKSFACSLTAIAAIVAEWADDRALLSGLADLPDCLERALDCDWSALDDTLDDTLGEGRSVFAIGRGPAFAIAQETALKFKETCQLHAESYSSAEVLHGPIQLAASGLTALVYLGRDETRAGTCDAIVRMAEAGIDVHVADPANATPVVVPRVSYLPCVPAPAPWLDPICQIVSFYVFAEKRAATLGLDPDAPPLLRKVTETV</sequence>
<dbReference type="PANTHER" id="PTHR10937:SF8">
    <property type="entry name" value="AMINOTRANSFERASE-RELATED"/>
    <property type="match status" value="1"/>
</dbReference>
<feature type="domain" description="SIS" evidence="3">
    <location>
        <begin position="205"/>
        <end position="342"/>
    </location>
</feature>
<evidence type="ECO:0000313" key="4">
    <source>
        <dbReference type="EMBL" id="PXW60174.1"/>
    </source>
</evidence>
<dbReference type="AlphaFoldDB" id="A0A2V3UA78"/>
<dbReference type="Pfam" id="PF01380">
    <property type="entry name" value="SIS"/>
    <property type="match status" value="2"/>
</dbReference>
<dbReference type="GO" id="GO:0097367">
    <property type="term" value="F:carbohydrate derivative binding"/>
    <property type="evidence" value="ECO:0007669"/>
    <property type="project" value="InterPro"/>
</dbReference>
<dbReference type="RefSeq" id="WP_245449614.1">
    <property type="nucleotide sequence ID" value="NZ_JAHBRY010000001.1"/>
</dbReference>
<evidence type="ECO:0000259" key="3">
    <source>
        <dbReference type="PROSITE" id="PS51464"/>
    </source>
</evidence>
<reference evidence="4 5" key="1">
    <citation type="submission" date="2018-05" db="EMBL/GenBank/DDBJ databases">
        <title>Genomic Encyclopedia of Type Strains, Phase IV (KMG-IV): sequencing the most valuable type-strain genomes for metagenomic binning, comparative biology and taxonomic classification.</title>
        <authorList>
            <person name="Goeker M."/>
        </authorList>
    </citation>
    <scope>NUCLEOTIDE SEQUENCE [LARGE SCALE GENOMIC DNA]</scope>
    <source>
        <strain evidence="4 5">DSM 6462</strain>
    </source>
</reference>
<comment type="caution">
    <text evidence="4">The sequence shown here is derived from an EMBL/GenBank/DDBJ whole genome shotgun (WGS) entry which is preliminary data.</text>
</comment>
<name>A0A2V3UA78_9HYPH</name>
<proteinExistence type="predicted"/>
<feature type="domain" description="SIS" evidence="3">
    <location>
        <begin position="37"/>
        <end position="179"/>
    </location>
</feature>
<keyword evidence="1" id="KW-0032">Aminotransferase</keyword>
<dbReference type="CDD" id="cd05008">
    <property type="entry name" value="SIS_GlmS_GlmD_1"/>
    <property type="match status" value="1"/>
</dbReference>
<dbReference type="Proteomes" id="UP000248021">
    <property type="component" value="Unassembled WGS sequence"/>
</dbReference>
<dbReference type="CDD" id="cd05009">
    <property type="entry name" value="SIS_GlmS_GlmD_2"/>
    <property type="match status" value="1"/>
</dbReference>
<dbReference type="PANTHER" id="PTHR10937">
    <property type="entry name" value="GLUCOSAMINE--FRUCTOSE-6-PHOSPHATE AMINOTRANSFERASE, ISOMERIZING"/>
    <property type="match status" value="1"/>
</dbReference>
<evidence type="ECO:0000313" key="5">
    <source>
        <dbReference type="Proteomes" id="UP000248021"/>
    </source>
</evidence>